<comment type="caution">
    <text evidence="2">The sequence shown here is derived from an EMBL/GenBank/DDBJ whole genome shotgun (WGS) entry which is preliminary data.</text>
</comment>
<protein>
    <recommendedName>
        <fullName evidence="4">BTB domain-containing protein</fullName>
    </recommendedName>
</protein>
<sequence length="288" mass="31945">MNAAGQHFRGQLSASFSKVQDIPVDVDAEEYGYQSDSDLEDDWDLDDLRSPTSSSSGGKKGKGKADDADDIDEPNVKPVVSKSTIGVEHTVLVTDVAANTWEALLFYIYTGKVQFASLRSEGAEERMCAMKQHKHDHPHRPPLCSPKSIYRLADKIGLDGLKAQALVELKKRLDSKMILDEIFSRFSSWYPDILKAQVDFFCDHALSDPRVMLGLQQKIRGIVKGDVQHGDNVLMSLLQRLPVSRPPDIEKPLTSWGCVPEICEFSIDGERASTPANEEWGGKKEAAD</sequence>
<dbReference type="InterPro" id="IPR011333">
    <property type="entry name" value="SKP1/BTB/POZ_sf"/>
</dbReference>
<organism evidence="2 3">
    <name type="scientific">Cerrena zonata</name>
    <dbReference type="NCBI Taxonomy" id="2478898"/>
    <lineage>
        <taxon>Eukaryota</taxon>
        <taxon>Fungi</taxon>
        <taxon>Dikarya</taxon>
        <taxon>Basidiomycota</taxon>
        <taxon>Agaricomycotina</taxon>
        <taxon>Agaricomycetes</taxon>
        <taxon>Polyporales</taxon>
        <taxon>Cerrenaceae</taxon>
        <taxon>Cerrena</taxon>
    </lineage>
</organism>
<reference evidence="2 3" key="1">
    <citation type="submission" date="2022-09" db="EMBL/GenBank/DDBJ databases">
        <authorList>
            <person name="Palmer J.M."/>
        </authorList>
    </citation>
    <scope>NUCLEOTIDE SEQUENCE [LARGE SCALE GENOMIC DNA]</scope>
    <source>
        <strain evidence="2 3">DSM 7382</strain>
    </source>
</reference>
<evidence type="ECO:0008006" key="4">
    <source>
        <dbReference type="Google" id="ProtNLM"/>
    </source>
</evidence>
<name>A0AAW0FRY3_9APHY</name>
<dbReference type="Proteomes" id="UP001385951">
    <property type="component" value="Unassembled WGS sequence"/>
</dbReference>
<gene>
    <name evidence="2" type="ORF">QCA50_014523</name>
</gene>
<dbReference type="Gene3D" id="3.30.710.10">
    <property type="entry name" value="Potassium Channel Kv1.1, Chain A"/>
    <property type="match status" value="1"/>
</dbReference>
<feature type="region of interest" description="Disordered" evidence="1">
    <location>
        <begin position="30"/>
        <end position="76"/>
    </location>
</feature>
<evidence type="ECO:0000313" key="2">
    <source>
        <dbReference type="EMBL" id="KAK7682319.1"/>
    </source>
</evidence>
<dbReference type="EMBL" id="JASBNA010000036">
    <property type="protein sequence ID" value="KAK7682319.1"/>
    <property type="molecule type" value="Genomic_DNA"/>
</dbReference>
<accession>A0AAW0FRY3</accession>
<proteinExistence type="predicted"/>
<evidence type="ECO:0000256" key="1">
    <source>
        <dbReference type="SAM" id="MobiDB-lite"/>
    </source>
</evidence>
<evidence type="ECO:0000313" key="3">
    <source>
        <dbReference type="Proteomes" id="UP001385951"/>
    </source>
</evidence>
<keyword evidence="3" id="KW-1185">Reference proteome</keyword>
<dbReference type="AlphaFoldDB" id="A0AAW0FRY3"/>